<evidence type="ECO:0000256" key="1">
    <source>
        <dbReference type="SAM" id="MobiDB-lite"/>
    </source>
</evidence>
<organism evidence="2">
    <name type="scientific">Oryza punctata</name>
    <name type="common">Red rice</name>
    <dbReference type="NCBI Taxonomy" id="4537"/>
    <lineage>
        <taxon>Eukaryota</taxon>
        <taxon>Viridiplantae</taxon>
        <taxon>Streptophyta</taxon>
        <taxon>Embryophyta</taxon>
        <taxon>Tracheophyta</taxon>
        <taxon>Spermatophyta</taxon>
        <taxon>Magnoliopsida</taxon>
        <taxon>Liliopsida</taxon>
        <taxon>Poales</taxon>
        <taxon>Poaceae</taxon>
        <taxon>BOP clade</taxon>
        <taxon>Oryzoideae</taxon>
        <taxon>Oryzeae</taxon>
        <taxon>Oryzinae</taxon>
        <taxon>Oryza</taxon>
    </lineage>
</organism>
<keyword evidence="3" id="KW-1185">Reference proteome</keyword>
<dbReference type="HOGENOM" id="CLU_127906_0_0_1"/>
<accession>A0A0E0MQ23</accession>
<reference evidence="2" key="2">
    <citation type="submission" date="2018-05" db="EMBL/GenBank/DDBJ databases">
        <title>OpunRS2 (Oryza punctata Reference Sequence Version 2).</title>
        <authorList>
            <person name="Zhang J."/>
            <person name="Kudrna D."/>
            <person name="Lee S."/>
            <person name="Talag J."/>
            <person name="Welchert J."/>
            <person name="Wing R.A."/>
        </authorList>
    </citation>
    <scope>NUCLEOTIDE SEQUENCE [LARGE SCALE GENOMIC DNA]</scope>
</reference>
<dbReference type="EnsemblPlants" id="OPUNC12G18350.1">
    <property type="protein sequence ID" value="OPUNC12G18350.1"/>
    <property type="gene ID" value="OPUNC12G18350"/>
</dbReference>
<proteinExistence type="predicted"/>
<dbReference type="AlphaFoldDB" id="A0A0E0MQ23"/>
<feature type="region of interest" description="Disordered" evidence="1">
    <location>
        <begin position="1"/>
        <end position="20"/>
    </location>
</feature>
<dbReference type="Gramene" id="OPUNC12G18350.1">
    <property type="protein sequence ID" value="OPUNC12G18350.1"/>
    <property type="gene ID" value="OPUNC12G18350"/>
</dbReference>
<reference evidence="2" key="1">
    <citation type="submission" date="2015-04" db="UniProtKB">
        <authorList>
            <consortium name="EnsemblPlants"/>
        </authorList>
    </citation>
    <scope>IDENTIFICATION</scope>
</reference>
<evidence type="ECO:0000313" key="3">
    <source>
        <dbReference type="Proteomes" id="UP000026962"/>
    </source>
</evidence>
<protein>
    <submittedName>
        <fullName evidence="2">Uncharacterized protein</fullName>
    </submittedName>
</protein>
<evidence type="ECO:0000313" key="2">
    <source>
        <dbReference type="EnsemblPlants" id="OPUNC12G18350.1"/>
    </source>
</evidence>
<sequence>MHQAGVAKHNRSIHRSENFVGGGNAGGGGVPAAVVEHVEVGLASADVAPLMGDTLLERLIVGAARIHHWMSSSGRRRRGRRSGRGGVDDVHAQFTPASEQSNTHVDVEVSGGVAGTRAKATNACTLFAQPQEVSKSTRDNSGNVGIIIYKQPCKAKIRYAGFQASVQKDVAGFDVPVHNPW</sequence>
<name>A0A0E0MQ23_ORYPU</name>
<dbReference type="Proteomes" id="UP000026962">
    <property type="component" value="Chromosome 12"/>
</dbReference>